<dbReference type="Gene3D" id="3.30.70.1140">
    <property type="entry name" value="Phospho-2-dehydro-3-deoxyheptonate aldolase, domain 1"/>
    <property type="match status" value="1"/>
</dbReference>
<dbReference type="SUPFAM" id="SSF51569">
    <property type="entry name" value="Aldolase"/>
    <property type="match status" value="1"/>
</dbReference>
<dbReference type="Pfam" id="PF00793">
    <property type="entry name" value="DAHP_synth_1"/>
    <property type="match status" value="1"/>
</dbReference>
<evidence type="ECO:0000256" key="1">
    <source>
        <dbReference type="ARBA" id="ARBA00022679"/>
    </source>
</evidence>
<dbReference type="NCBIfam" id="NF006421">
    <property type="entry name" value="PRK08673.1"/>
    <property type="match status" value="1"/>
</dbReference>
<organism evidence="3 4">
    <name type="scientific">Simkania negevensis (strain ATCC VR-1471 / DSM 27360 / Z)</name>
    <dbReference type="NCBI Taxonomy" id="331113"/>
    <lineage>
        <taxon>Bacteria</taxon>
        <taxon>Pseudomonadati</taxon>
        <taxon>Chlamydiota</taxon>
        <taxon>Chlamydiia</taxon>
        <taxon>Parachlamydiales</taxon>
        <taxon>Simkaniaceae</taxon>
        <taxon>Simkania</taxon>
    </lineage>
</organism>
<reference evidence="3 4" key="2">
    <citation type="journal article" date="2011" name="Mol. Biol. Evol.">
        <title>Unity in variety--the pan-genome of the Chlamydiae.</title>
        <authorList>
            <person name="Collingro A."/>
            <person name="Tischler P."/>
            <person name="Weinmaier T."/>
            <person name="Penz T."/>
            <person name="Heinz E."/>
            <person name="Brunham R.C."/>
            <person name="Read T.D."/>
            <person name="Bavoil P.M."/>
            <person name="Sachse K."/>
            <person name="Kahane S."/>
            <person name="Friedman M.G."/>
            <person name="Rattei T."/>
            <person name="Myers G.S."/>
            <person name="Horn M."/>
        </authorList>
    </citation>
    <scope>NUCLEOTIDE SEQUENCE [LARGE SCALE GENOMIC DNA]</scope>
    <source>
        <strain evidence="4">ATCC VR-1471 / Z</strain>
    </source>
</reference>
<dbReference type="GO" id="GO:0003849">
    <property type="term" value="F:3-deoxy-7-phosphoheptulonate synthase activity"/>
    <property type="evidence" value="ECO:0007669"/>
    <property type="project" value="UniProtKB-EC"/>
</dbReference>
<dbReference type="NCBIfam" id="NF009239">
    <property type="entry name" value="PRK12595.1"/>
    <property type="match status" value="1"/>
</dbReference>
<dbReference type="InterPro" id="IPR013785">
    <property type="entry name" value="Aldolase_TIM"/>
</dbReference>
<dbReference type="EMBL" id="FR872582">
    <property type="protein sequence ID" value="CCB88900.1"/>
    <property type="molecule type" value="Genomic_DNA"/>
</dbReference>
<dbReference type="HOGENOM" id="CLU_062599_0_0_0"/>
<accession>F8L7Z8</accession>
<protein>
    <submittedName>
        <fullName evidence="3">Phospho-2-dehydro-3-deoxyheptonate aldolase</fullName>
        <ecNumber evidence="3">2.5.1.54</ecNumber>
    </submittedName>
</protein>
<dbReference type="InterPro" id="IPR006218">
    <property type="entry name" value="DAHP1/KDSA"/>
</dbReference>
<name>F8L7Z8_SIMNZ</name>
<dbReference type="KEGG" id="sng:SNE_A10230"/>
<dbReference type="OrthoDB" id="9780456at2"/>
<feature type="domain" description="DAHP synthetase I/KDSA" evidence="2">
    <location>
        <begin position="82"/>
        <end position="328"/>
    </location>
</feature>
<evidence type="ECO:0000313" key="4">
    <source>
        <dbReference type="Proteomes" id="UP000000496"/>
    </source>
</evidence>
<dbReference type="AlphaFoldDB" id="F8L7Z8"/>
<dbReference type="NCBIfam" id="TIGR01361">
    <property type="entry name" value="DAHP_synth_Bsub"/>
    <property type="match status" value="1"/>
</dbReference>
<keyword evidence="1 3" id="KW-0808">Transferase</keyword>
<dbReference type="PANTHER" id="PTHR43018">
    <property type="entry name" value="PHOSPHO-2-DEHYDRO-3-DEOXYHEPTONATE ALDOLASE"/>
    <property type="match status" value="1"/>
</dbReference>
<keyword evidence="4" id="KW-1185">Reference proteome</keyword>
<dbReference type="Gene3D" id="3.20.20.70">
    <property type="entry name" value="Aldolase class I"/>
    <property type="match status" value="1"/>
</dbReference>
<sequence length="341" mass="37755">MIIVLKKETTLADCEQLIEKLEWMGFEARISEAQGRFSIAIIKGIDDLTDINLFKGLPHVAEIADFKHPFKLAAREFQPRDTVISIKGIEIGGDTLAIMAGPCSIESKEQIMESARIIASEGVRILRGGAFKPRTSPYAFQGLEEKGLQYMKEAAEKYNLITISEVMDGDQIELMSEYVDILQIGARNMQNFTLLKKLGNTKCAIFLKRGLSATYQDLLMSAEYVLDRGNSNVMLCERGIRTFETYSRNTLDLAAVPILQDLTHLPIIVDPSHGTGIRKMVCPMALAGVAAGADGLMVEMHPEPDKAVSDKQQTISPEAFRDMMQKLRTIGPAVNMKIPSN</sequence>
<dbReference type="STRING" id="331113.SNE_A10230"/>
<dbReference type="eggNOG" id="COG2876">
    <property type="taxonomic scope" value="Bacteria"/>
</dbReference>
<dbReference type="Proteomes" id="UP000000496">
    <property type="component" value="Chromosome gsn.131"/>
</dbReference>
<dbReference type="GO" id="GO:0016832">
    <property type="term" value="F:aldehyde-lyase activity"/>
    <property type="evidence" value="ECO:0007669"/>
    <property type="project" value="InterPro"/>
</dbReference>
<dbReference type="RefSeq" id="WP_013943367.1">
    <property type="nucleotide sequence ID" value="NC_015713.1"/>
</dbReference>
<evidence type="ECO:0000313" key="3">
    <source>
        <dbReference type="EMBL" id="CCB88900.1"/>
    </source>
</evidence>
<proteinExistence type="predicted"/>
<reference key="1">
    <citation type="journal article" date="2011" name="Mol. Biol. Evol.">
        <title>Unity in variety -- the pan-genome of the Chlamydiae.</title>
        <authorList>
            <person name="Collingro A."/>
            <person name="Tischler P."/>
            <person name="Weinmaier T."/>
            <person name="Penz T."/>
            <person name="Heinz E."/>
            <person name="Brunham R.C."/>
            <person name="Read T.D."/>
            <person name="Bavoil P.M."/>
            <person name="Sachse K."/>
            <person name="Kahane S."/>
            <person name="Friedman M.G."/>
            <person name="Rattei T."/>
            <person name="Myers G.S.A."/>
            <person name="Horn M."/>
        </authorList>
    </citation>
    <scope>NUCLEOTIDE SEQUENCE</scope>
    <source>
        <strain>Z</strain>
    </source>
</reference>
<gene>
    <name evidence="3" type="primary">aroF-A</name>
    <name evidence="3" type="ordered locus">SNE_A10230</name>
</gene>
<dbReference type="InterPro" id="IPR052899">
    <property type="entry name" value="Class-I_DAHP_synthase"/>
</dbReference>
<dbReference type="InterPro" id="IPR006268">
    <property type="entry name" value="DAHP_syn_2"/>
</dbReference>
<dbReference type="GO" id="GO:0009073">
    <property type="term" value="P:aromatic amino acid family biosynthetic process"/>
    <property type="evidence" value="ECO:0007669"/>
    <property type="project" value="InterPro"/>
</dbReference>
<dbReference type="PANTHER" id="PTHR43018:SF2">
    <property type="entry name" value="PHOSPHO-2-DEHYDRO-3-DEOXYHEPTONATE ALDOLASE"/>
    <property type="match status" value="1"/>
</dbReference>
<dbReference type="EC" id="2.5.1.54" evidence="3"/>
<evidence type="ECO:0000259" key="2">
    <source>
        <dbReference type="Pfam" id="PF00793"/>
    </source>
</evidence>